<sequence length="52" mass="5827">ASEVNVMEYFEYATLTVNVLSVNQYAPTISTNSFIVQISENATYNTYLQTPS</sequence>
<dbReference type="AlphaFoldDB" id="A0ABD3WVP0"/>
<accession>A0ABD3WVP0</accession>
<evidence type="ECO:0000313" key="2">
    <source>
        <dbReference type="Proteomes" id="UP001634394"/>
    </source>
</evidence>
<gene>
    <name evidence="1" type="ORF">ACJMK2_035663</name>
</gene>
<name>A0ABD3WVP0_SINWO</name>
<reference evidence="1 2" key="1">
    <citation type="submission" date="2024-11" db="EMBL/GenBank/DDBJ databases">
        <title>Chromosome-level genome assembly of the freshwater bivalve Anodonta woodiana.</title>
        <authorList>
            <person name="Chen X."/>
        </authorList>
    </citation>
    <scope>NUCLEOTIDE SEQUENCE [LARGE SCALE GENOMIC DNA]</scope>
    <source>
        <strain evidence="1">MN2024</strain>
        <tissue evidence="1">Gills</tissue>
    </source>
</reference>
<organism evidence="1 2">
    <name type="scientific">Sinanodonta woodiana</name>
    <name type="common">Chinese pond mussel</name>
    <name type="synonym">Anodonta woodiana</name>
    <dbReference type="NCBI Taxonomy" id="1069815"/>
    <lineage>
        <taxon>Eukaryota</taxon>
        <taxon>Metazoa</taxon>
        <taxon>Spiralia</taxon>
        <taxon>Lophotrochozoa</taxon>
        <taxon>Mollusca</taxon>
        <taxon>Bivalvia</taxon>
        <taxon>Autobranchia</taxon>
        <taxon>Heteroconchia</taxon>
        <taxon>Palaeoheterodonta</taxon>
        <taxon>Unionida</taxon>
        <taxon>Unionoidea</taxon>
        <taxon>Unionidae</taxon>
        <taxon>Unioninae</taxon>
        <taxon>Sinanodonta</taxon>
    </lineage>
</organism>
<protein>
    <submittedName>
        <fullName evidence="1">Uncharacterized protein</fullName>
    </submittedName>
</protein>
<keyword evidence="2" id="KW-1185">Reference proteome</keyword>
<feature type="non-terminal residue" evidence="1">
    <location>
        <position position="1"/>
    </location>
</feature>
<comment type="caution">
    <text evidence="1">The sequence shown here is derived from an EMBL/GenBank/DDBJ whole genome shotgun (WGS) entry which is preliminary data.</text>
</comment>
<dbReference type="Proteomes" id="UP001634394">
    <property type="component" value="Unassembled WGS sequence"/>
</dbReference>
<evidence type="ECO:0000313" key="1">
    <source>
        <dbReference type="EMBL" id="KAL3878027.1"/>
    </source>
</evidence>
<feature type="non-terminal residue" evidence="1">
    <location>
        <position position="52"/>
    </location>
</feature>
<proteinExistence type="predicted"/>
<dbReference type="EMBL" id="JBJQND010000005">
    <property type="protein sequence ID" value="KAL3878027.1"/>
    <property type="molecule type" value="Genomic_DNA"/>
</dbReference>